<dbReference type="Proteomes" id="UP000295304">
    <property type="component" value="Unassembled WGS sequence"/>
</dbReference>
<dbReference type="PROSITE" id="PS01117">
    <property type="entry name" value="HTH_MARR_1"/>
    <property type="match status" value="1"/>
</dbReference>
<dbReference type="Gene3D" id="1.10.10.10">
    <property type="entry name" value="Winged helix-like DNA-binding domain superfamily/Winged helix DNA-binding domain"/>
    <property type="match status" value="1"/>
</dbReference>
<evidence type="ECO:0000256" key="1">
    <source>
        <dbReference type="ARBA" id="ARBA00023015"/>
    </source>
</evidence>
<evidence type="ECO:0000313" key="6">
    <source>
        <dbReference type="Proteomes" id="UP000295304"/>
    </source>
</evidence>
<protein>
    <submittedName>
        <fullName evidence="5">DNA-binding MarR family transcriptional regulator</fullName>
    </submittedName>
</protein>
<organism evidence="5 6">
    <name type="scientific">Varunaivibrio sulfuroxidans</name>
    <dbReference type="NCBI Taxonomy" id="1773489"/>
    <lineage>
        <taxon>Bacteria</taxon>
        <taxon>Pseudomonadati</taxon>
        <taxon>Pseudomonadota</taxon>
        <taxon>Alphaproteobacteria</taxon>
        <taxon>Rhodospirillales</taxon>
        <taxon>Magnetovibrionaceae</taxon>
        <taxon>Varunaivibrio</taxon>
    </lineage>
</organism>
<dbReference type="SMART" id="SM00347">
    <property type="entry name" value="HTH_MARR"/>
    <property type="match status" value="1"/>
</dbReference>
<dbReference type="PRINTS" id="PR00598">
    <property type="entry name" value="HTHMARR"/>
</dbReference>
<dbReference type="InterPro" id="IPR000835">
    <property type="entry name" value="HTH_MarR-typ"/>
</dbReference>
<keyword evidence="2 5" id="KW-0238">DNA-binding</keyword>
<keyword evidence="3" id="KW-0804">Transcription</keyword>
<dbReference type="PANTHER" id="PTHR35790">
    <property type="entry name" value="HTH-TYPE TRANSCRIPTIONAL REGULATOR PCHR"/>
    <property type="match status" value="1"/>
</dbReference>
<gene>
    <name evidence="5" type="ORF">EDD55_106187</name>
</gene>
<sequence length="174" mass="19881">MSDYKEGVRACAAHGGEVEALEPGSARLELDRFFPYRLSVLQGLVTRTIAQIYAQQFSLTIYEWRILAVLGHEQPLIASEIGLRANLDKVQVSRAIGRMLEHGLLIRRQDISDKRRSRLRMSAKGRKIYQDIIPRARARERQLLDSLAPEEISQLDNLMKKLLLRAQEMIAEDA</sequence>
<dbReference type="InterPro" id="IPR036390">
    <property type="entry name" value="WH_DNA-bd_sf"/>
</dbReference>
<accession>A0A4R3J8E7</accession>
<comment type="caution">
    <text evidence="5">The sequence shown here is derived from an EMBL/GenBank/DDBJ whole genome shotgun (WGS) entry which is preliminary data.</text>
</comment>
<dbReference type="SUPFAM" id="SSF46785">
    <property type="entry name" value="Winged helix' DNA-binding domain"/>
    <property type="match status" value="1"/>
</dbReference>
<name>A0A4R3J8E7_9PROT</name>
<feature type="domain" description="HTH marR-type" evidence="4">
    <location>
        <begin position="30"/>
        <end position="164"/>
    </location>
</feature>
<dbReference type="OrthoDB" id="8906692at2"/>
<keyword evidence="1" id="KW-0805">Transcription regulation</keyword>
<evidence type="ECO:0000256" key="2">
    <source>
        <dbReference type="ARBA" id="ARBA00023125"/>
    </source>
</evidence>
<dbReference type="RefSeq" id="WP_132939300.1">
    <property type="nucleotide sequence ID" value="NZ_CP119676.1"/>
</dbReference>
<keyword evidence="6" id="KW-1185">Reference proteome</keyword>
<dbReference type="PANTHER" id="PTHR35790:SF4">
    <property type="entry name" value="HTH-TYPE TRANSCRIPTIONAL REGULATOR PCHR"/>
    <property type="match status" value="1"/>
</dbReference>
<proteinExistence type="predicted"/>
<dbReference type="InterPro" id="IPR023187">
    <property type="entry name" value="Tscrpt_reg_MarR-type_CS"/>
</dbReference>
<evidence type="ECO:0000259" key="4">
    <source>
        <dbReference type="PROSITE" id="PS50995"/>
    </source>
</evidence>
<dbReference type="PROSITE" id="PS50995">
    <property type="entry name" value="HTH_MARR_2"/>
    <property type="match status" value="1"/>
</dbReference>
<reference evidence="5 6" key="1">
    <citation type="submission" date="2019-03" db="EMBL/GenBank/DDBJ databases">
        <title>Genomic Encyclopedia of Type Strains, Phase IV (KMG-IV): sequencing the most valuable type-strain genomes for metagenomic binning, comparative biology and taxonomic classification.</title>
        <authorList>
            <person name="Goeker M."/>
        </authorList>
    </citation>
    <scope>NUCLEOTIDE SEQUENCE [LARGE SCALE GENOMIC DNA]</scope>
    <source>
        <strain evidence="5 6">DSM 101688</strain>
    </source>
</reference>
<dbReference type="EMBL" id="SLZW01000006">
    <property type="protein sequence ID" value="TCS62229.1"/>
    <property type="molecule type" value="Genomic_DNA"/>
</dbReference>
<evidence type="ECO:0000313" key="5">
    <source>
        <dbReference type="EMBL" id="TCS62229.1"/>
    </source>
</evidence>
<dbReference type="AlphaFoldDB" id="A0A4R3J8E7"/>
<dbReference type="GO" id="GO:0003677">
    <property type="term" value="F:DNA binding"/>
    <property type="evidence" value="ECO:0007669"/>
    <property type="project" value="UniProtKB-KW"/>
</dbReference>
<dbReference type="InterPro" id="IPR052067">
    <property type="entry name" value="Metal_resp_HTH_trans_reg"/>
</dbReference>
<dbReference type="Pfam" id="PF12802">
    <property type="entry name" value="MarR_2"/>
    <property type="match status" value="1"/>
</dbReference>
<dbReference type="GO" id="GO:0003700">
    <property type="term" value="F:DNA-binding transcription factor activity"/>
    <property type="evidence" value="ECO:0007669"/>
    <property type="project" value="InterPro"/>
</dbReference>
<dbReference type="InterPro" id="IPR036388">
    <property type="entry name" value="WH-like_DNA-bd_sf"/>
</dbReference>
<evidence type="ECO:0000256" key="3">
    <source>
        <dbReference type="ARBA" id="ARBA00023163"/>
    </source>
</evidence>